<organism evidence="3 4">
    <name type="scientific">Mycolicibacterium arenosum</name>
    <dbReference type="NCBI Taxonomy" id="2952157"/>
    <lineage>
        <taxon>Bacteria</taxon>
        <taxon>Bacillati</taxon>
        <taxon>Actinomycetota</taxon>
        <taxon>Actinomycetes</taxon>
        <taxon>Mycobacteriales</taxon>
        <taxon>Mycobacteriaceae</taxon>
        <taxon>Mycolicibacterium</taxon>
    </lineage>
</organism>
<feature type="transmembrane region" description="Helical" evidence="2">
    <location>
        <begin position="251"/>
        <end position="279"/>
    </location>
</feature>
<gene>
    <name evidence="3" type="ORF">NM203_00640</name>
</gene>
<feature type="compositionally biased region" description="Pro residues" evidence="1">
    <location>
        <begin position="33"/>
        <end position="61"/>
    </location>
</feature>
<keyword evidence="2" id="KW-1133">Transmembrane helix</keyword>
<dbReference type="EMBL" id="JANDBD010000001">
    <property type="protein sequence ID" value="MCP9270684.1"/>
    <property type="molecule type" value="Genomic_DNA"/>
</dbReference>
<sequence length="304" mass="31453">MTYPPPPPGGYPPPPPPPGGYPPPQQPGGYGPPQQPPGYGPPPQQPGGYPPPPPAGYPPPQQQGGYPGAPQPPGYPTKAEVNIGEAFGWSWNKFSKNAVVLIVPTLAYGVIIGIVFALVFGLAVLVAPDYYSDAGYFAASFGFLSMVVFFLGLIVIAVLAGAFQSAYLGGLLDIADGKPVAIGTFFAPRNLVNVIIASLIIGVASAVGSLVIVGSYVVAFFTIFAVVILVERNVAAIDGIKSSFEIVKNNVVQVLLTYLIVAVITTVGAFLCLIGLLVAGPVAGLYLIYSYRTLTGGQIAPLTP</sequence>
<evidence type="ECO:0000313" key="3">
    <source>
        <dbReference type="EMBL" id="MCP9270684.1"/>
    </source>
</evidence>
<name>A0ABT1LUV2_9MYCO</name>
<accession>A0ABT1LUV2</accession>
<evidence type="ECO:0000256" key="1">
    <source>
        <dbReference type="SAM" id="MobiDB-lite"/>
    </source>
</evidence>
<protein>
    <recommendedName>
        <fullName evidence="5">Integral membrane protein</fullName>
    </recommendedName>
</protein>
<proteinExistence type="predicted"/>
<feature type="transmembrane region" description="Helical" evidence="2">
    <location>
        <begin position="98"/>
        <end position="124"/>
    </location>
</feature>
<keyword evidence="2" id="KW-0472">Membrane</keyword>
<reference evidence="3 4" key="1">
    <citation type="submission" date="2022-06" db="EMBL/GenBank/DDBJ databases">
        <title>Mycolicibacterium sp. CAU 1645 isolated from seawater.</title>
        <authorList>
            <person name="Kim W."/>
        </authorList>
    </citation>
    <scope>NUCLEOTIDE SEQUENCE [LARGE SCALE GENOMIC DNA]</scope>
    <source>
        <strain evidence="3 4">CAU 1645</strain>
    </source>
</reference>
<evidence type="ECO:0000313" key="4">
    <source>
        <dbReference type="Proteomes" id="UP001651690"/>
    </source>
</evidence>
<dbReference type="Proteomes" id="UP001651690">
    <property type="component" value="Unassembled WGS sequence"/>
</dbReference>
<dbReference type="RefSeq" id="WP_255057656.1">
    <property type="nucleotide sequence ID" value="NZ_JANDBD010000001.1"/>
</dbReference>
<feature type="transmembrane region" description="Helical" evidence="2">
    <location>
        <begin position="180"/>
        <end position="204"/>
    </location>
</feature>
<feature type="region of interest" description="Disordered" evidence="1">
    <location>
        <begin position="1"/>
        <end position="77"/>
    </location>
</feature>
<comment type="caution">
    <text evidence="3">The sequence shown here is derived from an EMBL/GenBank/DDBJ whole genome shotgun (WGS) entry which is preliminary data.</text>
</comment>
<evidence type="ECO:0000256" key="2">
    <source>
        <dbReference type="SAM" id="Phobius"/>
    </source>
</evidence>
<feature type="transmembrane region" description="Helical" evidence="2">
    <location>
        <begin position="210"/>
        <end position="230"/>
    </location>
</feature>
<evidence type="ECO:0008006" key="5">
    <source>
        <dbReference type="Google" id="ProtNLM"/>
    </source>
</evidence>
<keyword evidence="4" id="KW-1185">Reference proteome</keyword>
<dbReference type="SUPFAM" id="SSF81995">
    <property type="entry name" value="beta-sandwich domain of Sec23/24"/>
    <property type="match status" value="1"/>
</dbReference>
<keyword evidence="2" id="KW-0812">Transmembrane</keyword>
<feature type="transmembrane region" description="Helical" evidence="2">
    <location>
        <begin position="136"/>
        <end position="159"/>
    </location>
</feature>
<feature type="compositionally biased region" description="Pro residues" evidence="1">
    <location>
        <begin position="1"/>
        <end position="26"/>
    </location>
</feature>